<evidence type="ECO:0000313" key="2">
    <source>
        <dbReference type="Proteomes" id="UP001519272"/>
    </source>
</evidence>
<keyword evidence="2" id="KW-1185">Reference proteome</keyword>
<dbReference type="EMBL" id="JAGGKG010000010">
    <property type="protein sequence ID" value="MBP1905720.1"/>
    <property type="molecule type" value="Genomic_DNA"/>
</dbReference>
<organism evidence="1 2">
    <name type="scientific">Paenibacillus turicensis</name>
    <dbReference type="NCBI Taxonomy" id="160487"/>
    <lineage>
        <taxon>Bacteria</taxon>
        <taxon>Bacillati</taxon>
        <taxon>Bacillota</taxon>
        <taxon>Bacilli</taxon>
        <taxon>Bacillales</taxon>
        <taxon>Paenibacillaceae</taxon>
        <taxon>Paenibacillus</taxon>
    </lineage>
</organism>
<gene>
    <name evidence="1" type="ORF">J2Z32_002368</name>
</gene>
<comment type="caution">
    <text evidence="1">The sequence shown here is derived from an EMBL/GenBank/DDBJ whole genome shotgun (WGS) entry which is preliminary data.</text>
</comment>
<evidence type="ECO:0000313" key="1">
    <source>
        <dbReference type="EMBL" id="MBP1905720.1"/>
    </source>
</evidence>
<proteinExistence type="predicted"/>
<dbReference type="InterPro" id="IPR045633">
    <property type="entry name" value="DUF6414"/>
</dbReference>
<dbReference type="Pfam" id="PF19952">
    <property type="entry name" value="DUF6414"/>
    <property type="match status" value="1"/>
</dbReference>
<name>A0ABS4FT12_9BACL</name>
<reference evidence="1 2" key="1">
    <citation type="submission" date="2021-03" db="EMBL/GenBank/DDBJ databases">
        <title>Genomic Encyclopedia of Type Strains, Phase IV (KMG-IV): sequencing the most valuable type-strain genomes for metagenomic binning, comparative biology and taxonomic classification.</title>
        <authorList>
            <person name="Goeker M."/>
        </authorList>
    </citation>
    <scope>NUCLEOTIDE SEQUENCE [LARGE SCALE GENOMIC DNA]</scope>
    <source>
        <strain evidence="1 2">DSM 14349</strain>
    </source>
</reference>
<accession>A0ABS4FT12</accession>
<sequence length="358" mass="39685">MKNDVRDFIYLDQSRVLSIGSQLMGGITDSIIEKEVSAKTNQNALNLKGGVTGEISIGDETSGLIQTLIANVLKTKLNLSGEASPNFLSINSNNIENSETKILSHYQFSLLIDALKENKLLKDLDIYKSHDWKPRGKLYESLKPGDFIELTCRTKIEDVSYLGSVASALEKFIEMMNQVQAAEMVRVLIKEGHTADEALQLITETPIQFGLDSMKGLFGADSNPLEINAIISLMKEMVGGGLTNIPLHIMARSKCASEKDVKFVGPINESFLIDTKQDLLFKYGFSPDQDWRLLAQVCKIPKEERKDSVSFPQVAEGKIDQMVQGMTDMFTQLSSQIGVHSTVVFPNVSINVIALYRL</sequence>
<dbReference type="Proteomes" id="UP001519272">
    <property type="component" value="Unassembled WGS sequence"/>
</dbReference>
<protein>
    <submittedName>
        <fullName evidence="1">Uncharacterized protein</fullName>
    </submittedName>
</protein>
<dbReference type="RefSeq" id="WP_210089343.1">
    <property type="nucleotide sequence ID" value="NZ_JAGGKG010000010.1"/>
</dbReference>